<accession>A0A2A5MIA4</accession>
<organism evidence="1 2">
    <name type="scientific">Klebsiella quasipneumoniae</name>
    <dbReference type="NCBI Taxonomy" id="1463165"/>
    <lineage>
        <taxon>Bacteria</taxon>
        <taxon>Pseudomonadati</taxon>
        <taxon>Pseudomonadota</taxon>
        <taxon>Gammaproteobacteria</taxon>
        <taxon>Enterobacterales</taxon>
        <taxon>Enterobacteriaceae</taxon>
        <taxon>Klebsiella/Raoultella group</taxon>
        <taxon>Klebsiella</taxon>
        <taxon>Klebsiella pneumoniae complex</taxon>
    </lineage>
</organism>
<gene>
    <name evidence="1" type="ORF">CP911_16350</name>
</gene>
<comment type="caution">
    <text evidence="1">The sequence shown here is derived from an EMBL/GenBank/DDBJ whole genome shotgun (WGS) entry which is preliminary data.</text>
</comment>
<evidence type="ECO:0000313" key="2">
    <source>
        <dbReference type="Proteomes" id="UP000217648"/>
    </source>
</evidence>
<reference evidence="1 2" key="1">
    <citation type="submission" date="2017-09" db="EMBL/GenBank/DDBJ databases">
        <title>Mdr eskape-Ghana.</title>
        <authorList>
            <person name="Agyepong N."/>
            <person name="Janice J."/>
            <person name="Samuelsen O."/>
            <person name="Owusu-Ofori A."/>
            <person name="Sundsfjord A."/>
            <person name="Essack S."/>
            <person name="Pedersen T."/>
        </authorList>
    </citation>
    <scope>NUCLEOTIDE SEQUENCE [LARGE SCALE GENOMIC DNA]</scope>
    <source>
        <strain evidence="1 2">46</strain>
    </source>
</reference>
<proteinExistence type="predicted"/>
<sequence length="94" mass="10573">MLYSAISFAKKDLFIDKKMQWKMSQNSEQLAGNGGKDVFCDFDAVLGRETAEGARRRCACAGLRDPKRTFGVLILTGRRCKKACSLSRLFEFGR</sequence>
<evidence type="ECO:0000313" key="1">
    <source>
        <dbReference type="EMBL" id="PCM60402.1"/>
    </source>
</evidence>
<protein>
    <submittedName>
        <fullName evidence="1">Uncharacterized protein</fullName>
    </submittedName>
</protein>
<dbReference type="EMBL" id="NXHG01000009">
    <property type="protein sequence ID" value="PCM60402.1"/>
    <property type="molecule type" value="Genomic_DNA"/>
</dbReference>
<dbReference type="Proteomes" id="UP000217648">
    <property type="component" value="Unassembled WGS sequence"/>
</dbReference>
<name>A0A2A5MIA4_9ENTR</name>
<dbReference type="AlphaFoldDB" id="A0A2A5MIA4"/>